<reference evidence="7 8" key="2">
    <citation type="journal article" date="2011" name="J. Bacteriol.">
        <title>Complete genome sequence of strain HTCC2503T of Parvularcula bermudensis, the type species of the order "Parvularculales" in the class Alphaproteobacteria.</title>
        <authorList>
            <person name="Oh H.M."/>
            <person name="Kang I."/>
            <person name="Vergin K.L."/>
            <person name="Kang D."/>
            <person name="Rhee K.H."/>
            <person name="Giovannoni S.J."/>
            <person name="Cho J.C."/>
        </authorList>
    </citation>
    <scope>NUCLEOTIDE SEQUENCE [LARGE SCALE GENOMIC DNA]</scope>
    <source>
        <strain evidence="8">ATCC BAA-594 / HTCC2503 / KCTC 12087</strain>
    </source>
</reference>
<dbReference type="STRING" id="314260.PB2503_05797"/>
<reference evidence="8" key="1">
    <citation type="submission" date="2010-08" db="EMBL/GenBank/DDBJ databases">
        <title>Genome sequence of Parvularcula bermudensis HTCC2503.</title>
        <authorList>
            <person name="Kang D.-M."/>
            <person name="Oh H.-M."/>
            <person name="Cho J.-C."/>
        </authorList>
    </citation>
    <scope>NUCLEOTIDE SEQUENCE [LARGE SCALE GENOMIC DNA]</scope>
    <source>
        <strain evidence="8">ATCC BAA-594 / HTCC2503 / KCTC 12087</strain>
    </source>
</reference>
<dbReference type="KEGG" id="pbr:PB2503_05797"/>
<dbReference type="RefSeq" id="WP_013300204.1">
    <property type="nucleotide sequence ID" value="NC_014414.1"/>
</dbReference>
<keyword evidence="3" id="KW-1003">Cell membrane</keyword>
<dbReference type="InterPro" id="IPR003688">
    <property type="entry name" value="TraG/VirD4"/>
</dbReference>
<keyword evidence="5" id="KW-1133">Transmembrane helix</keyword>
<proteinExistence type="inferred from homology"/>
<dbReference type="InterPro" id="IPR051539">
    <property type="entry name" value="T4SS-coupling_protein"/>
</dbReference>
<comment type="similarity">
    <text evidence="2">Belongs to the VirD4/TraG family.</text>
</comment>
<evidence type="ECO:0000256" key="1">
    <source>
        <dbReference type="ARBA" id="ARBA00004651"/>
    </source>
</evidence>
<dbReference type="PANTHER" id="PTHR37937">
    <property type="entry name" value="CONJUGATIVE TRANSFER: DNA TRANSPORT"/>
    <property type="match status" value="1"/>
</dbReference>
<gene>
    <name evidence="7" type="ordered locus">PB2503_05797</name>
</gene>
<dbReference type="GO" id="GO:0005886">
    <property type="term" value="C:plasma membrane"/>
    <property type="evidence" value="ECO:0007669"/>
    <property type="project" value="UniProtKB-SubCell"/>
</dbReference>
<sequence length="612" mass="68844">MPLEDIQATLRLTAAIGLILFALRCAWALIARRYGFWHPTHDWFWPRLPWRPIWRAWAQLLDWFEEVFSMGGKQTAGWLSVASSLCLQFKDGDVLLGRVRHWLGGWVQPMGMKPQRHMMMIAGTGSGKSVFLASQLAVLNSSTSAFAIDPKGTLATTILPSQVRNGRTAHVLDPLRITKQQSASWDPLHELVALNARIGEDVSTLYLDKIAEACVEKHPSEKPFWPESARLIWSSILGHVLTTEPSERRNIVRARELVSVGYRELSDDPQEALDFLWIAMRDNPAFSGHVAKGGAFMLGASANGADDVLATLRAATKFLDHPQVRAISRNSTFNLCDLKGGADWVVCVAPTTEIRGALRPWFRLLTMSALYGFEMIPGGLENPSLFAIDEMPSLGNMPDVEAALAVMRGYGVRFLGVAQDIGNLKQAYPTSWASFIGNADAVFWMGVNHPSTADFLSQQLGKATRKEKTGRGKNKHQFVNEREVMTPDQVRRFLNPKRGNMIVTRFGERPIRARLMPYYKELPVWLYEPDPEHREETPRAQFRSWLRGQHFAVPRFSGPVFSRRMSEADARALFGITGHYTPSDLDQRSQLLRDRFAPEIVASARRILMARL</sequence>
<dbReference type="InterPro" id="IPR027417">
    <property type="entry name" value="P-loop_NTPase"/>
</dbReference>
<name>E0TGZ0_PARBH</name>
<evidence type="ECO:0000313" key="8">
    <source>
        <dbReference type="Proteomes" id="UP000001302"/>
    </source>
</evidence>
<dbReference type="EMBL" id="CP002156">
    <property type="protein sequence ID" value="ADM09230.1"/>
    <property type="molecule type" value="Genomic_DNA"/>
</dbReference>
<evidence type="ECO:0000313" key="7">
    <source>
        <dbReference type="EMBL" id="ADM09230.1"/>
    </source>
</evidence>
<evidence type="ECO:0000256" key="3">
    <source>
        <dbReference type="ARBA" id="ARBA00022475"/>
    </source>
</evidence>
<dbReference type="Pfam" id="PF02534">
    <property type="entry name" value="T4SS-DNA_transf"/>
    <property type="match status" value="1"/>
</dbReference>
<evidence type="ECO:0000256" key="4">
    <source>
        <dbReference type="ARBA" id="ARBA00022692"/>
    </source>
</evidence>
<evidence type="ECO:0000256" key="6">
    <source>
        <dbReference type="ARBA" id="ARBA00023136"/>
    </source>
</evidence>
<dbReference type="OrthoDB" id="7817736at2"/>
<dbReference type="HOGENOM" id="CLU_446076_0_0_5"/>
<comment type="subcellular location">
    <subcellularLocation>
        <location evidence="1">Cell membrane</location>
        <topology evidence="1">Multi-pass membrane protein</topology>
    </subcellularLocation>
</comment>
<dbReference type="AlphaFoldDB" id="E0TGZ0"/>
<dbReference type="Gene3D" id="3.40.50.300">
    <property type="entry name" value="P-loop containing nucleotide triphosphate hydrolases"/>
    <property type="match status" value="2"/>
</dbReference>
<keyword evidence="4" id="KW-0812">Transmembrane</keyword>
<evidence type="ECO:0000256" key="5">
    <source>
        <dbReference type="ARBA" id="ARBA00022989"/>
    </source>
</evidence>
<dbReference type="PANTHER" id="PTHR37937:SF1">
    <property type="entry name" value="CONJUGATIVE TRANSFER: DNA TRANSPORT"/>
    <property type="match status" value="1"/>
</dbReference>
<organism evidence="7 8">
    <name type="scientific">Parvularcula bermudensis (strain ATCC BAA-594 / HTCC2503 / KCTC 12087)</name>
    <dbReference type="NCBI Taxonomy" id="314260"/>
    <lineage>
        <taxon>Bacteria</taxon>
        <taxon>Pseudomonadati</taxon>
        <taxon>Pseudomonadota</taxon>
        <taxon>Alphaproteobacteria</taxon>
        <taxon>Parvularculales</taxon>
        <taxon>Parvularculaceae</taxon>
        <taxon>Parvularcula</taxon>
    </lineage>
</organism>
<accession>E0TGZ0</accession>
<keyword evidence="6" id="KW-0472">Membrane</keyword>
<dbReference type="CDD" id="cd01127">
    <property type="entry name" value="TrwB_TraG_TraD_VirD4"/>
    <property type="match status" value="1"/>
</dbReference>
<evidence type="ECO:0000256" key="2">
    <source>
        <dbReference type="ARBA" id="ARBA00008806"/>
    </source>
</evidence>
<protein>
    <submittedName>
        <fullName evidence="7">Uncharacterized protein</fullName>
    </submittedName>
</protein>
<dbReference type="SUPFAM" id="SSF52540">
    <property type="entry name" value="P-loop containing nucleoside triphosphate hydrolases"/>
    <property type="match status" value="1"/>
</dbReference>
<dbReference type="Proteomes" id="UP000001302">
    <property type="component" value="Chromosome"/>
</dbReference>
<keyword evidence="8" id="KW-1185">Reference proteome</keyword>
<dbReference type="eggNOG" id="COG3505">
    <property type="taxonomic scope" value="Bacteria"/>
</dbReference>